<dbReference type="Proteomes" id="UP000199645">
    <property type="component" value="Unassembled WGS sequence"/>
</dbReference>
<dbReference type="PANTHER" id="PTHR44757:SF2">
    <property type="entry name" value="BIOFILM ARCHITECTURE MAINTENANCE PROTEIN MBAA"/>
    <property type="match status" value="1"/>
</dbReference>
<feature type="region of interest" description="Disordered" evidence="1">
    <location>
        <begin position="470"/>
        <end position="497"/>
    </location>
</feature>
<dbReference type="CDD" id="cd01949">
    <property type="entry name" value="GGDEF"/>
    <property type="match status" value="1"/>
</dbReference>
<organism evidence="4 5">
    <name type="scientific">Actinoplanes philippinensis</name>
    <dbReference type="NCBI Taxonomy" id="35752"/>
    <lineage>
        <taxon>Bacteria</taxon>
        <taxon>Bacillati</taxon>
        <taxon>Actinomycetota</taxon>
        <taxon>Actinomycetes</taxon>
        <taxon>Micromonosporales</taxon>
        <taxon>Micromonosporaceae</taxon>
        <taxon>Actinoplanes</taxon>
    </lineage>
</organism>
<feature type="transmembrane region" description="Helical" evidence="2">
    <location>
        <begin position="120"/>
        <end position="140"/>
    </location>
</feature>
<dbReference type="SUPFAM" id="SSF55073">
    <property type="entry name" value="Nucleotide cyclase"/>
    <property type="match status" value="1"/>
</dbReference>
<evidence type="ECO:0000313" key="5">
    <source>
        <dbReference type="Proteomes" id="UP000199645"/>
    </source>
</evidence>
<keyword evidence="5" id="KW-1185">Reference proteome</keyword>
<name>A0A1I2EPM9_9ACTN</name>
<feature type="transmembrane region" description="Helical" evidence="2">
    <location>
        <begin position="69"/>
        <end position="88"/>
    </location>
</feature>
<dbReference type="InterPro" id="IPR052155">
    <property type="entry name" value="Biofilm_reg_signaling"/>
</dbReference>
<evidence type="ECO:0000256" key="2">
    <source>
        <dbReference type="SAM" id="Phobius"/>
    </source>
</evidence>
<feature type="transmembrane region" description="Helical" evidence="2">
    <location>
        <begin position="94"/>
        <end position="115"/>
    </location>
</feature>
<dbReference type="OrthoDB" id="23692at2"/>
<dbReference type="STRING" id="35752.SAMN05421541_104626"/>
<evidence type="ECO:0000313" key="4">
    <source>
        <dbReference type="EMBL" id="SFE94683.1"/>
    </source>
</evidence>
<keyword evidence="2" id="KW-0472">Membrane</keyword>
<proteinExistence type="predicted"/>
<feature type="transmembrane region" description="Helical" evidence="2">
    <location>
        <begin position="44"/>
        <end position="62"/>
    </location>
</feature>
<reference evidence="4 5" key="1">
    <citation type="submission" date="2016-10" db="EMBL/GenBank/DDBJ databases">
        <authorList>
            <person name="de Groot N.N."/>
        </authorList>
    </citation>
    <scope>NUCLEOTIDE SEQUENCE [LARGE SCALE GENOMIC DNA]</scope>
    <source>
        <strain evidence="4 5">DSM 43019</strain>
    </source>
</reference>
<keyword evidence="2" id="KW-1133">Transmembrane helix</keyword>
<accession>A0A1I2EPM9</accession>
<sequence length="497" mass="53122">MPCSSRILPAGDLGRTRLGASVISVLMIVPSVGQHTSPVHGETWNRWGTVAVVLVIVNLALTYSTARTWWWQTLLVPPLTVLGIFTLLDPLSGIGVAVGVALTLALYGSIVQWVVRTAGLLATVPIAVSLTPVSMGRTLVWYEPPVLGLIPAILLISVLMRCIYVILVQQERASARDAALARTGTAILGATDLAEVHRLGSEAAAEIVALHPGIGWLVARRTPDGLTVLSVAELADDVRGRVLPDEVVTDPGRLVDLVPRYRHWRVDSFPGDVHVLLGSARPVPEAVFAAIRTLSNQVLLGERMIESRVVLDHQANHDHLTQLVTRARFFRQVSAAVDACAGGSVALLNIDLDDFKRVNDTHGHAAGDALLVEVAARMRSLGVPGATPARFGGDEFAVLLTGLIRPEDAELIAERLCHELTRPVRVTDGTVTVGASIGVAVAEPGHTAADLIRCADIAMYSAKAQGKNRVERFDADRHGETARQRAPQIPAGEPLAR</sequence>
<dbReference type="Gene3D" id="3.30.70.270">
    <property type="match status" value="1"/>
</dbReference>
<dbReference type="PROSITE" id="PS50887">
    <property type="entry name" value="GGDEF"/>
    <property type="match status" value="1"/>
</dbReference>
<protein>
    <submittedName>
        <fullName evidence="4">Diguanylate cyclase (GGDEF) domain-containing protein</fullName>
    </submittedName>
</protein>
<dbReference type="EMBL" id="FONV01000004">
    <property type="protein sequence ID" value="SFE94683.1"/>
    <property type="molecule type" value="Genomic_DNA"/>
</dbReference>
<dbReference type="Pfam" id="PF00990">
    <property type="entry name" value="GGDEF"/>
    <property type="match status" value="1"/>
</dbReference>
<feature type="domain" description="GGDEF" evidence="3">
    <location>
        <begin position="343"/>
        <end position="475"/>
    </location>
</feature>
<evidence type="ECO:0000256" key="1">
    <source>
        <dbReference type="SAM" id="MobiDB-lite"/>
    </source>
</evidence>
<dbReference type="SMART" id="SM00267">
    <property type="entry name" value="GGDEF"/>
    <property type="match status" value="1"/>
</dbReference>
<dbReference type="InterPro" id="IPR029787">
    <property type="entry name" value="Nucleotide_cyclase"/>
</dbReference>
<dbReference type="RefSeq" id="WP_093613570.1">
    <property type="nucleotide sequence ID" value="NZ_BOMT01000096.1"/>
</dbReference>
<feature type="transmembrane region" description="Helical" evidence="2">
    <location>
        <begin position="146"/>
        <end position="167"/>
    </location>
</feature>
<dbReference type="PANTHER" id="PTHR44757">
    <property type="entry name" value="DIGUANYLATE CYCLASE DGCP"/>
    <property type="match status" value="1"/>
</dbReference>
<evidence type="ECO:0000259" key="3">
    <source>
        <dbReference type="PROSITE" id="PS50887"/>
    </source>
</evidence>
<dbReference type="InterPro" id="IPR000160">
    <property type="entry name" value="GGDEF_dom"/>
</dbReference>
<keyword evidence="2" id="KW-0812">Transmembrane</keyword>
<feature type="compositionally biased region" description="Basic and acidic residues" evidence="1">
    <location>
        <begin position="470"/>
        <end position="483"/>
    </location>
</feature>
<dbReference type="InterPro" id="IPR043128">
    <property type="entry name" value="Rev_trsase/Diguanyl_cyclase"/>
</dbReference>
<dbReference type="NCBIfam" id="TIGR00254">
    <property type="entry name" value="GGDEF"/>
    <property type="match status" value="1"/>
</dbReference>
<dbReference type="AlphaFoldDB" id="A0A1I2EPM9"/>
<gene>
    <name evidence="4" type="ORF">SAMN05421541_104626</name>
</gene>